<dbReference type="OrthoDB" id="176190at2"/>
<keyword evidence="1" id="KW-0812">Transmembrane</keyword>
<feature type="transmembrane region" description="Helical" evidence="1">
    <location>
        <begin position="345"/>
        <end position="364"/>
    </location>
</feature>
<dbReference type="EMBL" id="LZLR01000203">
    <property type="protein sequence ID" value="OBK16286.1"/>
    <property type="molecule type" value="Genomic_DNA"/>
</dbReference>
<dbReference type="Proteomes" id="UP000093819">
    <property type="component" value="Unassembled WGS sequence"/>
</dbReference>
<organism evidence="2 3">
    <name type="scientific">Mycobacterium asiaticum</name>
    <dbReference type="NCBI Taxonomy" id="1790"/>
    <lineage>
        <taxon>Bacteria</taxon>
        <taxon>Bacillati</taxon>
        <taxon>Actinomycetota</taxon>
        <taxon>Actinomycetes</taxon>
        <taxon>Mycobacteriales</taxon>
        <taxon>Mycobacteriaceae</taxon>
        <taxon>Mycobacterium</taxon>
    </lineage>
</organism>
<evidence type="ECO:0008006" key="4">
    <source>
        <dbReference type="Google" id="ProtNLM"/>
    </source>
</evidence>
<feature type="transmembrane region" description="Helical" evidence="1">
    <location>
        <begin position="320"/>
        <end position="338"/>
    </location>
</feature>
<gene>
    <name evidence="2" type="ORF">A5635_06625</name>
</gene>
<accession>A0A1A3N3B5</accession>
<feature type="transmembrane region" description="Helical" evidence="1">
    <location>
        <begin position="122"/>
        <end position="140"/>
    </location>
</feature>
<proteinExistence type="predicted"/>
<feature type="transmembrane region" description="Helical" evidence="1">
    <location>
        <begin position="172"/>
        <end position="190"/>
    </location>
</feature>
<feature type="transmembrane region" description="Helical" evidence="1">
    <location>
        <begin position="219"/>
        <end position="236"/>
    </location>
</feature>
<feature type="transmembrane region" description="Helical" evidence="1">
    <location>
        <begin position="96"/>
        <end position="115"/>
    </location>
</feature>
<keyword evidence="1" id="KW-1133">Transmembrane helix</keyword>
<evidence type="ECO:0000256" key="1">
    <source>
        <dbReference type="SAM" id="Phobius"/>
    </source>
</evidence>
<reference evidence="2 3" key="1">
    <citation type="submission" date="2016-06" db="EMBL/GenBank/DDBJ databases">
        <authorList>
            <person name="Kjaerup R.B."/>
            <person name="Dalgaard T.S."/>
            <person name="Juul-Madsen H.R."/>
        </authorList>
    </citation>
    <scope>NUCLEOTIDE SEQUENCE [LARGE SCALE GENOMIC DNA]</scope>
    <source>
        <strain evidence="2 3">1245335.1</strain>
    </source>
</reference>
<sequence length="641" mass="68671">MVLTGSERVRTWCSTTTWGSARWQRVLAALVTAVIVQPQWSVDAGVGVDPSWEAVLALAPLHHLAWGRDVVFTYGPLGFLQTVSYYSFGQSVLASIYQMAVVAALFLGVCAVLRLRCAPMTSLLIAFVATAGIATLQVTHGNSLGLMYPELAILASIAWAAVPMLQQDTSRSTMFVTCVVIGLVGGLQLLVKFNTGLTTFAIGLAASVLLGWKAVVRHCATVVAFSVSVVICWLLAGQQPENLFAWLRYSVAIVAGYNEAQAVPLPLYAIPALLMALLWVGALCWAFAQGGTKIPRSFIGLVGVATLITAKSAFGRYDLWHISMLVGLIVVSVVLAPFPRVRLRAIALAGVVLAFLVAGGPPALHDRSVAAIQAPAQSVDRLTTLAVPGRFHHRIEQAKARQREFYAVPDRFLTTIGSRTVHVDPVDTTVVWAYNLAWQPAPVFATYSTYLPSLDQLNSDSLSQRTDFVLSRVSTASPAAGINGRLAVQESPLYSRALLCDFAVAGVENQWALFTRSAQRCGPLTKRSEVEVSGNGSVKVPPPSAPDMAVLVGIDLNPTIIDRLFQGTILPLTTPTVTLDGTSYRLITGNAAEPFLVSTPGSVRGTNLEIDAHTIGVGRSRELGQGPANARLRFYEMRVAP</sequence>
<comment type="caution">
    <text evidence="2">The sequence shown here is derived from an EMBL/GenBank/DDBJ whole genome shotgun (WGS) entry which is preliminary data.</text>
</comment>
<evidence type="ECO:0000313" key="2">
    <source>
        <dbReference type="EMBL" id="OBK16286.1"/>
    </source>
</evidence>
<feature type="transmembrane region" description="Helical" evidence="1">
    <location>
        <begin position="196"/>
        <end position="212"/>
    </location>
</feature>
<feature type="transmembrane region" description="Helical" evidence="1">
    <location>
        <begin position="267"/>
        <end position="288"/>
    </location>
</feature>
<feature type="transmembrane region" description="Helical" evidence="1">
    <location>
        <begin position="146"/>
        <end position="165"/>
    </location>
</feature>
<feature type="transmembrane region" description="Helical" evidence="1">
    <location>
        <begin position="297"/>
        <end position="314"/>
    </location>
</feature>
<dbReference type="RefSeq" id="WP_065037609.1">
    <property type="nucleotide sequence ID" value="NZ_LZLR01000203.1"/>
</dbReference>
<dbReference type="AlphaFoldDB" id="A0A1A3N3B5"/>
<keyword evidence="1" id="KW-0472">Membrane</keyword>
<protein>
    <recommendedName>
        <fullName evidence="4">Transmembrane protein</fullName>
    </recommendedName>
</protein>
<evidence type="ECO:0000313" key="3">
    <source>
        <dbReference type="Proteomes" id="UP000093819"/>
    </source>
</evidence>
<name>A0A1A3N3B5_MYCAS</name>